<dbReference type="PRINTS" id="PR01437">
    <property type="entry name" value="NUOXDRDTASE4"/>
</dbReference>
<evidence type="ECO:0000313" key="11">
    <source>
        <dbReference type="EMBL" id="GAA5172181.1"/>
    </source>
</evidence>
<dbReference type="InterPro" id="IPR003918">
    <property type="entry name" value="NADH_UbQ_OxRdtase"/>
</dbReference>
<dbReference type="InterPro" id="IPR050586">
    <property type="entry name" value="CPA3_Na-H_Antiporter_D"/>
</dbReference>
<evidence type="ECO:0000256" key="6">
    <source>
        <dbReference type="ARBA" id="ARBA00023136"/>
    </source>
</evidence>
<evidence type="ECO:0000256" key="8">
    <source>
        <dbReference type="SAM" id="MobiDB-lite"/>
    </source>
</evidence>
<keyword evidence="6 9" id="KW-0472">Membrane</keyword>
<gene>
    <name evidence="11" type="ORF">GCM10023342_08280</name>
</gene>
<dbReference type="PANTHER" id="PTHR42703">
    <property type="entry name" value="NADH DEHYDROGENASE"/>
    <property type="match status" value="1"/>
</dbReference>
<keyword evidence="12" id="KW-1185">Reference proteome</keyword>
<dbReference type="PANTHER" id="PTHR42703:SF1">
    <property type="entry name" value="NA(+)_H(+) ANTIPORTER SUBUNIT D1"/>
    <property type="match status" value="1"/>
</dbReference>
<evidence type="ECO:0000256" key="7">
    <source>
        <dbReference type="RuleBase" id="RU000320"/>
    </source>
</evidence>
<organism evidence="11 12">
    <name type="scientific">Modicisalibacter zincidurans</name>
    <dbReference type="NCBI Taxonomy" id="1178777"/>
    <lineage>
        <taxon>Bacteria</taxon>
        <taxon>Pseudomonadati</taxon>
        <taxon>Pseudomonadota</taxon>
        <taxon>Gammaproteobacteria</taxon>
        <taxon>Oceanospirillales</taxon>
        <taxon>Halomonadaceae</taxon>
        <taxon>Modicisalibacter</taxon>
    </lineage>
</organism>
<evidence type="ECO:0000256" key="5">
    <source>
        <dbReference type="ARBA" id="ARBA00022989"/>
    </source>
</evidence>
<feature type="transmembrane region" description="Helical" evidence="9">
    <location>
        <begin position="203"/>
        <end position="230"/>
    </location>
</feature>
<feature type="domain" description="NADH:quinone oxidoreductase/Mrp antiporter transmembrane" evidence="10">
    <location>
        <begin position="126"/>
        <end position="420"/>
    </location>
</feature>
<evidence type="ECO:0000256" key="1">
    <source>
        <dbReference type="ARBA" id="ARBA00004651"/>
    </source>
</evidence>
<feature type="transmembrane region" description="Helical" evidence="9">
    <location>
        <begin position="475"/>
        <end position="495"/>
    </location>
</feature>
<dbReference type="InterPro" id="IPR001750">
    <property type="entry name" value="ND/Mrp_TM"/>
</dbReference>
<name>A0ABP9R6G2_9GAMM</name>
<feature type="transmembrane region" description="Helical" evidence="9">
    <location>
        <begin position="32"/>
        <end position="50"/>
    </location>
</feature>
<keyword evidence="5 9" id="KW-1133">Transmembrane helix</keyword>
<protein>
    <submittedName>
        <fullName evidence="11">Monovalent cation/H+ antiporter subunit D</fullName>
    </submittedName>
</protein>
<accession>A0ABP9R6G2</accession>
<evidence type="ECO:0000256" key="2">
    <source>
        <dbReference type="ARBA" id="ARBA00005346"/>
    </source>
</evidence>
<evidence type="ECO:0000313" key="12">
    <source>
        <dbReference type="Proteomes" id="UP001500074"/>
    </source>
</evidence>
<evidence type="ECO:0000256" key="4">
    <source>
        <dbReference type="ARBA" id="ARBA00022692"/>
    </source>
</evidence>
<feature type="transmembrane region" description="Helical" evidence="9">
    <location>
        <begin position="411"/>
        <end position="436"/>
    </location>
</feature>
<evidence type="ECO:0000256" key="3">
    <source>
        <dbReference type="ARBA" id="ARBA00022475"/>
    </source>
</evidence>
<dbReference type="Proteomes" id="UP001500074">
    <property type="component" value="Unassembled WGS sequence"/>
</dbReference>
<feature type="transmembrane region" description="Helical" evidence="9">
    <location>
        <begin position="330"/>
        <end position="352"/>
    </location>
</feature>
<reference evidence="12" key="1">
    <citation type="journal article" date="2019" name="Int. J. Syst. Evol. Microbiol.">
        <title>The Global Catalogue of Microorganisms (GCM) 10K type strain sequencing project: providing services to taxonomists for standard genome sequencing and annotation.</title>
        <authorList>
            <consortium name="The Broad Institute Genomics Platform"/>
            <consortium name="The Broad Institute Genome Sequencing Center for Infectious Disease"/>
            <person name="Wu L."/>
            <person name="Ma J."/>
        </authorList>
    </citation>
    <scope>NUCLEOTIDE SEQUENCE [LARGE SCALE GENOMIC DNA]</scope>
    <source>
        <strain evidence="12">JCM 18472</strain>
    </source>
</reference>
<proteinExistence type="inferred from homology"/>
<dbReference type="EMBL" id="BAABKI010000010">
    <property type="protein sequence ID" value="GAA5172181.1"/>
    <property type="molecule type" value="Genomic_DNA"/>
</dbReference>
<comment type="similarity">
    <text evidence="2">Belongs to the CPA3 antiporters (TC 2.A.63) subunit D family.</text>
</comment>
<feature type="transmembrane region" description="Helical" evidence="9">
    <location>
        <begin position="78"/>
        <end position="99"/>
    </location>
</feature>
<keyword evidence="4 7" id="KW-0812">Transmembrane</keyword>
<feature type="transmembrane region" description="Helical" evidence="9">
    <location>
        <begin position="119"/>
        <end position="146"/>
    </location>
</feature>
<feature type="compositionally biased region" description="Basic and acidic residues" evidence="8">
    <location>
        <begin position="440"/>
        <end position="467"/>
    </location>
</feature>
<evidence type="ECO:0000256" key="9">
    <source>
        <dbReference type="SAM" id="Phobius"/>
    </source>
</evidence>
<dbReference type="NCBIfam" id="NF009309">
    <property type="entry name" value="PRK12666.1"/>
    <property type="match status" value="1"/>
</dbReference>
<feature type="transmembrane region" description="Helical" evidence="9">
    <location>
        <begin position="242"/>
        <end position="266"/>
    </location>
</feature>
<feature type="transmembrane region" description="Helical" evidence="9">
    <location>
        <begin position="304"/>
        <end position="324"/>
    </location>
</feature>
<sequence>MDHLIALPILLPLVAGLGLLLNREGPATPRRVVSLVATALLLAVCALLLVQSADGTIRYYALGDWQPPFGIILVADRLSALMVTLTALLALGSLLYASAGNDEQGSNFHGLFQLQLMGINGAFLTGDLFNLFVFFEVLLIASYSLLMHGGGKARIHSGFHYVVLNLAGSALFLIGLGVLYGTIGTLNMADMAAKVPGLDSSRLVLAKAGAMLLLVVFGLKSAILPLYFWLPRAYAAAAAPVAALFAILTKVGIYAILRVFTLIFGAQAGALAYLAQPWVWWLSLATLALGGVGVLSSRDLRTQVAYLIIISVGTLLAGIGMNSIDANAALLYYMVHTTLVTGGLFLLVDIIAHQRGKAGARIVRGRAVNQTALLGTLFFIGALTVAGIPPFSGAVGKALVLKAATASQLVWLWPVLLISSLAAIVALSRTGSTLFWRTSGGERRRERHESGERDKEHERDKDSERGQRRVGAMRTAGLLLLLGASPLLVIFAGPLTDFTSATADQLADQEAYIRSIIEREAPSDATGDEP</sequence>
<feature type="transmembrane region" description="Helical" evidence="9">
    <location>
        <begin position="372"/>
        <end position="391"/>
    </location>
</feature>
<feature type="transmembrane region" description="Helical" evidence="9">
    <location>
        <begin position="158"/>
        <end position="183"/>
    </location>
</feature>
<dbReference type="Pfam" id="PF00361">
    <property type="entry name" value="Proton_antipo_M"/>
    <property type="match status" value="1"/>
</dbReference>
<keyword evidence="3" id="KW-1003">Cell membrane</keyword>
<comment type="caution">
    <text evidence="11">The sequence shown here is derived from an EMBL/GenBank/DDBJ whole genome shotgun (WGS) entry which is preliminary data.</text>
</comment>
<feature type="transmembrane region" description="Helical" evidence="9">
    <location>
        <begin position="278"/>
        <end position="297"/>
    </location>
</feature>
<evidence type="ECO:0000259" key="10">
    <source>
        <dbReference type="Pfam" id="PF00361"/>
    </source>
</evidence>
<comment type="subcellular location">
    <subcellularLocation>
        <location evidence="1">Cell membrane</location>
        <topology evidence="1">Multi-pass membrane protein</topology>
    </subcellularLocation>
    <subcellularLocation>
        <location evidence="7">Membrane</location>
        <topology evidence="7">Multi-pass membrane protein</topology>
    </subcellularLocation>
</comment>
<feature type="region of interest" description="Disordered" evidence="8">
    <location>
        <begin position="438"/>
        <end position="469"/>
    </location>
</feature>